<dbReference type="SMART" id="SM00715">
    <property type="entry name" value="LA"/>
    <property type="match status" value="1"/>
</dbReference>
<dbReference type="Pfam" id="PF05383">
    <property type="entry name" value="La"/>
    <property type="match status" value="1"/>
</dbReference>
<dbReference type="GO" id="GO:0003723">
    <property type="term" value="F:RNA binding"/>
    <property type="evidence" value="ECO:0007669"/>
    <property type="project" value="UniProtKB-UniRule"/>
</dbReference>
<dbReference type="OrthoDB" id="340227at2759"/>
<evidence type="ECO:0000313" key="5">
    <source>
        <dbReference type="EMBL" id="OMH84756.1"/>
    </source>
</evidence>
<feature type="compositionally biased region" description="Low complexity" evidence="3">
    <location>
        <begin position="123"/>
        <end position="137"/>
    </location>
</feature>
<feature type="compositionally biased region" description="Polar residues" evidence="3">
    <location>
        <begin position="205"/>
        <end position="230"/>
    </location>
</feature>
<dbReference type="InterPro" id="IPR036388">
    <property type="entry name" value="WH-like_DNA-bd_sf"/>
</dbReference>
<protein>
    <submittedName>
        <fullName evidence="5">La-related protein 1</fullName>
    </submittedName>
</protein>
<accession>A0A1R1PUY1</accession>
<dbReference type="Proteomes" id="UP000188320">
    <property type="component" value="Unassembled WGS sequence"/>
</dbReference>
<feature type="compositionally biased region" description="Polar residues" evidence="3">
    <location>
        <begin position="277"/>
        <end position="290"/>
    </location>
</feature>
<dbReference type="InterPro" id="IPR045180">
    <property type="entry name" value="La_dom_prot"/>
</dbReference>
<gene>
    <name evidence="5" type="ORF">AX774_g1720</name>
</gene>
<dbReference type="SUPFAM" id="SSF46785">
    <property type="entry name" value="Winged helix' DNA-binding domain"/>
    <property type="match status" value="1"/>
</dbReference>
<dbReference type="InterPro" id="IPR006630">
    <property type="entry name" value="La_HTH"/>
</dbReference>
<dbReference type="PROSITE" id="PS50961">
    <property type="entry name" value="HTH_LA"/>
    <property type="match status" value="1"/>
</dbReference>
<dbReference type="Gene3D" id="1.10.10.10">
    <property type="entry name" value="Winged helix-like DNA-binding domain superfamily/Winged helix DNA-binding domain"/>
    <property type="match status" value="1"/>
</dbReference>
<dbReference type="AlphaFoldDB" id="A0A1R1PUY1"/>
<sequence>MVEESSGNTQVNSSELAVPVNENTPRVWKQIDSKRVELEKEIASHENWPALKLEDQIGKLALGEKEESRKDRNKKSSGKKSYKDKTKWTTLIPELTYAPVKATNGTGQKKGTAGNRRNVNRGTTPTTASTSTSSAPTKDGNKDGSKSINSSTNGSTRIANTTATTTTTASTDENTTLNTSDISTSGTNTSSTDIATTADAYASTENSDAKNSSSLKEASRDAVSSTQLTNGRDKDATTYPAKNNSRNGNSTANYVRKGQPNRIQQSQLWSEGKDKQQINGRNTFNTSRNGQYIQQPQQQQNNRKKRYHYHQQRNPMMHGLHHQMLMPIPVQAPLPEPLPSSQDPELVKSFVKKQIEYYFSIENIVKDVYFRSKMDQDGYVNLPLISSFNRIRSLTTDLSLITDALMSSDILELDVAKQNVRLKNDWNRWVLPADPSSPTLQQ</sequence>
<dbReference type="EMBL" id="LSSK01000154">
    <property type="protein sequence ID" value="OMH84756.1"/>
    <property type="molecule type" value="Genomic_DNA"/>
</dbReference>
<feature type="compositionally biased region" description="Basic residues" evidence="3">
    <location>
        <begin position="71"/>
        <end position="80"/>
    </location>
</feature>
<comment type="caution">
    <text evidence="5">The sequence shown here is derived from an EMBL/GenBank/DDBJ whole genome shotgun (WGS) entry which is preliminary data.</text>
</comment>
<feature type="region of interest" description="Disordered" evidence="3">
    <location>
        <begin position="99"/>
        <end position="308"/>
    </location>
</feature>
<organism evidence="5 6">
    <name type="scientific">Zancudomyces culisetae</name>
    <name type="common">Gut fungus</name>
    <name type="synonym">Smittium culisetae</name>
    <dbReference type="NCBI Taxonomy" id="1213189"/>
    <lineage>
        <taxon>Eukaryota</taxon>
        <taxon>Fungi</taxon>
        <taxon>Fungi incertae sedis</taxon>
        <taxon>Zoopagomycota</taxon>
        <taxon>Kickxellomycotina</taxon>
        <taxon>Harpellomycetes</taxon>
        <taxon>Harpellales</taxon>
        <taxon>Legeriomycetaceae</taxon>
        <taxon>Zancudomyces</taxon>
    </lineage>
</organism>
<dbReference type="PANTHER" id="PTHR22792:SF132">
    <property type="entry name" value="LA-RELATED PROTEIN 1"/>
    <property type="match status" value="1"/>
</dbReference>
<feature type="compositionally biased region" description="Polar residues" evidence="3">
    <location>
        <begin position="240"/>
        <end position="253"/>
    </location>
</feature>
<proteinExistence type="predicted"/>
<evidence type="ECO:0000256" key="1">
    <source>
        <dbReference type="ARBA" id="ARBA00022884"/>
    </source>
</evidence>
<dbReference type="GO" id="GO:0005737">
    <property type="term" value="C:cytoplasm"/>
    <property type="evidence" value="ECO:0007669"/>
    <property type="project" value="UniProtKB-ARBA"/>
</dbReference>
<evidence type="ECO:0000256" key="3">
    <source>
        <dbReference type="SAM" id="MobiDB-lite"/>
    </source>
</evidence>
<feature type="compositionally biased region" description="Basic and acidic residues" evidence="3">
    <location>
        <begin position="61"/>
        <end position="70"/>
    </location>
</feature>
<evidence type="ECO:0000256" key="2">
    <source>
        <dbReference type="PROSITE-ProRule" id="PRU00332"/>
    </source>
</evidence>
<feature type="domain" description="HTH La-type RNA-binding" evidence="4">
    <location>
        <begin position="341"/>
        <end position="432"/>
    </location>
</feature>
<feature type="compositionally biased region" description="Low complexity" evidence="3">
    <location>
        <begin position="156"/>
        <end position="179"/>
    </location>
</feature>
<feature type="compositionally biased region" description="Polar residues" evidence="3">
    <location>
        <begin position="1"/>
        <end position="15"/>
    </location>
</feature>
<dbReference type="CDD" id="cd07323">
    <property type="entry name" value="LAM"/>
    <property type="match status" value="1"/>
</dbReference>
<keyword evidence="1 2" id="KW-0694">RNA-binding</keyword>
<evidence type="ECO:0000313" key="6">
    <source>
        <dbReference type="Proteomes" id="UP000188320"/>
    </source>
</evidence>
<name>A0A1R1PUY1_ZANCU</name>
<feature type="region of interest" description="Disordered" evidence="3">
    <location>
        <begin position="1"/>
        <end position="24"/>
    </location>
</feature>
<feature type="region of interest" description="Disordered" evidence="3">
    <location>
        <begin position="61"/>
        <end position="84"/>
    </location>
</feature>
<feature type="compositionally biased region" description="Polar residues" evidence="3">
    <location>
        <begin position="103"/>
        <end position="122"/>
    </location>
</feature>
<keyword evidence="6" id="KW-1185">Reference proteome</keyword>
<feature type="compositionally biased region" description="Low complexity" evidence="3">
    <location>
        <begin position="187"/>
        <end position="204"/>
    </location>
</feature>
<evidence type="ECO:0000259" key="4">
    <source>
        <dbReference type="PROSITE" id="PS50961"/>
    </source>
</evidence>
<dbReference type="InterPro" id="IPR036390">
    <property type="entry name" value="WH_DNA-bd_sf"/>
</dbReference>
<feature type="compositionally biased region" description="Polar residues" evidence="3">
    <location>
        <begin position="146"/>
        <end position="155"/>
    </location>
</feature>
<reference evidence="6" key="1">
    <citation type="submission" date="2017-01" db="EMBL/GenBank/DDBJ databases">
        <authorList>
            <person name="Wang Y."/>
            <person name="White M."/>
            <person name="Kvist S."/>
            <person name="Moncalvo J.-M."/>
        </authorList>
    </citation>
    <scope>NUCLEOTIDE SEQUENCE [LARGE SCALE GENOMIC DNA]</scope>
    <source>
        <strain evidence="6">COL-18-3</strain>
    </source>
</reference>
<feature type="compositionally biased region" description="Low complexity" evidence="3">
    <location>
        <begin position="291"/>
        <end position="300"/>
    </location>
</feature>
<dbReference type="PANTHER" id="PTHR22792">
    <property type="entry name" value="LUPUS LA PROTEIN-RELATED"/>
    <property type="match status" value="1"/>
</dbReference>